<comment type="similarity">
    <text evidence="1">Belongs to the N(4)/N(6)-methyltransferase family. N(4) subfamily.</text>
</comment>
<accession>A0A0S4IUK5</accession>
<evidence type="ECO:0000256" key="5">
    <source>
        <dbReference type="ARBA" id="ARBA00022691"/>
    </source>
</evidence>
<gene>
    <name evidence="8" type="ORF">BSAL_67545</name>
</gene>
<evidence type="ECO:0000313" key="9">
    <source>
        <dbReference type="Proteomes" id="UP000051952"/>
    </source>
</evidence>
<keyword evidence="4 8" id="KW-0808">Transferase</keyword>
<keyword evidence="3 8" id="KW-0489">Methyltransferase</keyword>
<dbReference type="EMBL" id="CYKH01000455">
    <property type="protein sequence ID" value="CUF93951.1"/>
    <property type="molecule type" value="Genomic_DNA"/>
</dbReference>
<dbReference type="InterPro" id="IPR017985">
    <property type="entry name" value="MeTrfase_CN4_CS"/>
</dbReference>
<dbReference type="AlphaFoldDB" id="A0A0S4IUK5"/>
<organism evidence="8 9">
    <name type="scientific">Bodo saltans</name>
    <name type="common">Flagellated protozoan</name>
    <dbReference type="NCBI Taxonomy" id="75058"/>
    <lineage>
        <taxon>Eukaryota</taxon>
        <taxon>Discoba</taxon>
        <taxon>Euglenozoa</taxon>
        <taxon>Kinetoplastea</taxon>
        <taxon>Metakinetoplastina</taxon>
        <taxon>Eubodonida</taxon>
        <taxon>Bodonidae</taxon>
        <taxon>Bodo</taxon>
    </lineage>
</organism>
<evidence type="ECO:0000256" key="3">
    <source>
        <dbReference type="ARBA" id="ARBA00022603"/>
    </source>
</evidence>
<sequence length="338" mass="37871">MSELPPPQDVSVTVMIPPYPKLTPDLNKLADTVFLQRGTITAAPQEGFTLVVNYPNDGDKPREERLYPGMLFDAGCKFITAIQEDPMLSTVVSGRPTFKQIWDTNPTFREALIAQKDPRDFGKWALRKPFNYVIPSLFIPCVARSFYEQFALMVGKPDGGLRVLDPCSGWGDRLTGAYCSNVVSDYVSCDPNSALYQGYGLIKQLCGARNPKMRATMIMQGFEVAAPLLADGTFDVVFTSPPFFDYEVYSEQNPKYTNWEAEFYEPLVNHALRLVHANGVVAFHIDDTTAGKVPHAIRSRAVEKFAVDVGFGKRKITVWVIRPGMRESERKRPRPTDA</sequence>
<dbReference type="GO" id="GO:0015667">
    <property type="term" value="F:site-specific DNA-methyltransferase (cytosine-N4-specific) activity"/>
    <property type="evidence" value="ECO:0007669"/>
    <property type="project" value="UniProtKB-EC"/>
</dbReference>
<dbReference type="CDD" id="cd02440">
    <property type="entry name" value="AdoMet_MTases"/>
    <property type="match status" value="1"/>
</dbReference>
<evidence type="ECO:0000256" key="6">
    <source>
        <dbReference type="ARBA" id="ARBA00022747"/>
    </source>
</evidence>
<dbReference type="GO" id="GO:0009307">
    <property type="term" value="P:DNA restriction-modification system"/>
    <property type="evidence" value="ECO:0007669"/>
    <property type="project" value="UniProtKB-KW"/>
</dbReference>
<comment type="catalytic activity">
    <reaction evidence="7">
        <text>a 2'-deoxycytidine in DNA + S-adenosyl-L-methionine = an N(4)-methyl-2'-deoxycytidine in DNA + S-adenosyl-L-homocysteine + H(+)</text>
        <dbReference type="Rhea" id="RHEA:16857"/>
        <dbReference type="Rhea" id="RHEA-COMP:11369"/>
        <dbReference type="Rhea" id="RHEA-COMP:13674"/>
        <dbReference type="ChEBI" id="CHEBI:15378"/>
        <dbReference type="ChEBI" id="CHEBI:57856"/>
        <dbReference type="ChEBI" id="CHEBI:59789"/>
        <dbReference type="ChEBI" id="CHEBI:85452"/>
        <dbReference type="ChEBI" id="CHEBI:137933"/>
        <dbReference type="EC" id="2.1.1.113"/>
    </reaction>
</comment>
<dbReference type="InterPro" id="IPR029063">
    <property type="entry name" value="SAM-dependent_MTases_sf"/>
</dbReference>
<reference evidence="9" key="1">
    <citation type="submission" date="2015-09" db="EMBL/GenBank/DDBJ databases">
        <authorList>
            <consortium name="Pathogen Informatics"/>
        </authorList>
    </citation>
    <scope>NUCLEOTIDE SEQUENCE [LARGE SCALE GENOMIC DNA]</scope>
    <source>
        <strain evidence="9">Lake Konstanz</strain>
    </source>
</reference>
<keyword evidence="5" id="KW-0949">S-adenosyl-L-methionine</keyword>
<keyword evidence="9" id="KW-1185">Reference proteome</keyword>
<dbReference type="GO" id="GO:0032259">
    <property type="term" value="P:methylation"/>
    <property type="evidence" value="ECO:0007669"/>
    <property type="project" value="UniProtKB-KW"/>
</dbReference>
<dbReference type="SUPFAM" id="SSF53335">
    <property type="entry name" value="S-adenosyl-L-methionine-dependent methyltransferases"/>
    <property type="match status" value="1"/>
</dbReference>
<dbReference type="Proteomes" id="UP000051952">
    <property type="component" value="Unassembled WGS sequence"/>
</dbReference>
<name>A0A0S4IUK5_BODSA</name>
<dbReference type="PROSITE" id="PS00093">
    <property type="entry name" value="N4_MTASE"/>
    <property type="match status" value="1"/>
</dbReference>
<evidence type="ECO:0000256" key="7">
    <source>
        <dbReference type="ARBA" id="ARBA00049120"/>
    </source>
</evidence>
<evidence type="ECO:0000313" key="8">
    <source>
        <dbReference type="EMBL" id="CUF93951.1"/>
    </source>
</evidence>
<dbReference type="VEuPathDB" id="TriTrypDB:BSAL_67545"/>
<dbReference type="Gene3D" id="3.40.50.150">
    <property type="entry name" value="Vaccinia Virus protein VP39"/>
    <property type="match status" value="1"/>
</dbReference>
<dbReference type="OrthoDB" id="407003at2759"/>
<evidence type="ECO:0000256" key="4">
    <source>
        <dbReference type="ARBA" id="ARBA00022679"/>
    </source>
</evidence>
<proteinExistence type="inferred from homology"/>
<evidence type="ECO:0000256" key="2">
    <source>
        <dbReference type="ARBA" id="ARBA00012185"/>
    </source>
</evidence>
<dbReference type="GO" id="GO:0003677">
    <property type="term" value="F:DNA binding"/>
    <property type="evidence" value="ECO:0007669"/>
    <property type="project" value="InterPro"/>
</dbReference>
<dbReference type="EC" id="2.1.1.113" evidence="2"/>
<keyword evidence="6" id="KW-0680">Restriction system</keyword>
<protein>
    <recommendedName>
        <fullName evidence="2">site-specific DNA-methyltransferase (cytosine-N(4)-specific)</fullName>
        <ecNumber evidence="2">2.1.1.113</ecNumber>
    </recommendedName>
</protein>
<evidence type="ECO:0000256" key="1">
    <source>
        <dbReference type="ARBA" id="ARBA00010203"/>
    </source>
</evidence>